<feature type="region of interest" description="Disordered" evidence="1">
    <location>
        <begin position="486"/>
        <end position="524"/>
    </location>
</feature>
<comment type="caution">
    <text evidence="3">The sequence shown here is derived from an EMBL/GenBank/DDBJ whole genome shotgun (WGS) entry which is preliminary data.</text>
</comment>
<evidence type="ECO:0000313" key="3">
    <source>
        <dbReference type="EMBL" id="KAK7244084.1"/>
    </source>
</evidence>
<accession>A0AAN9E055</accession>
<keyword evidence="4" id="KW-1185">Reference proteome</keyword>
<organism evidence="3 4">
    <name type="scientific">Crotalaria pallida</name>
    <name type="common">Smooth rattlebox</name>
    <name type="synonym">Crotalaria striata</name>
    <dbReference type="NCBI Taxonomy" id="3830"/>
    <lineage>
        <taxon>Eukaryota</taxon>
        <taxon>Viridiplantae</taxon>
        <taxon>Streptophyta</taxon>
        <taxon>Embryophyta</taxon>
        <taxon>Tracheophyta</taxon>
        <taxon>Spermatophyta</taxon>
        <taxon>Magnoliopsida</taxon>
        <taxon>eudicotyledons</taxon>
        <taxon>Gunneridae</taxon>
        <taxon>Pentapetalae</taxon>
        <taxon>rosids</taxon>
        <taxon>fabids</taxon>
        <taxon>Fabales</taxon>
        <taxon>Fabaceae</taxon>
        <taxon>Papilionoideae</taxon>
        <taxon>50 kb inversion clade</taxon>
        <taxon>genistoids sensu lato</taxon>
        <taxon>core genistoids</taxon>
        <taxon>Crotalarieae</taxon>
        <taxon>Crotalaria</taxon>
    </lineage>
</organism>
<dbReference type="InterPro" id="IPR018289">
    <property type="entry name" value="MULE_transposase_dom"/>
</dbReference>
<name>A0AAN9E055_CROPI</name>
<gene>
    <name evidence="3" type="ORF">RIF29_38902</name>
</gene>
<feature type="compositionally biased region" description="Basic residues" evidence="1">
    <location>
        <begin position="497"/>
        <end position="508"/>
    </location>
</feature>
<dbReference type="PANTHER" id="PTHR31569:SF4">
    <property type="entry name" value="SWIM-TYPE DOMAIN-CONTAINING PROTEIN"/>
    <property type="match status" value="1"/>
</dbReference>
<reference evidence="3 4" key="1">
    <citation type="submission" date="2024-01" db="EMBL/GenBank/DDBJ databases">
        <title>The genomes of 5 underutilized Papilionoideae crops provide insights into root nodulation and disease resistanc.</title>
        <authorList>
            <person name="Yuan L."/>
        </authorList>
    </citation>
    <scope>NUCLEOTIDE SEQUENCE [LARGE SCALE GENOMIC DNA]</scope>
    <source>
        <strain evidence="3">ZHUSHIDOU_FW_LH</strain>
        <tissue evidence="3">Leaf</tissue>
    </source>
</reference>
<dbReference type="PANTHER" id="PTHR31569">
    <property type="entry name" value="SWIM-TYPE DOMAIN-CONTAINING PROTEIN"/>
    <property type="match status" value="1"/>
</dbReference>
<feature type="compositionally biased region" description="Polar residues" evidence="1">
    <location>
        <begin position="514"/>
        <end position="524"/>
    </location>
</feature>
<evidence type="ECO:0000256" key="1">
    <source>
        <dbReference type="SAM" id="MobiDB-lite"/>
    </source>
</evidence>
<evidence type="ECO:0000259" key="2">
    <source>
        <dbReference type="Pfam" id="PF10551"/>
    </source>
</evidence>
<dbReference type="AlphaFoldDB" id="A0AAN9E055"/>
<dbReference type="Pfam" id="PF10551">
    <property type="entry name" value="MULE"/>
    <property type="match status" value="1"/>
</dbReference>
<evidence type="ECO:0000313" key="4">
    <source>
        <dbReference type="Proteomes" id="UP001372338"/>
    </source>
</evidence>
<dbReference type="Proteomes" id="UP001372338">
    <property type="component" value="Unassembled WGS sequence"/>
</dbReference>
<feature type="domain" description="MULE transposase" evidence="2">
    <location>
        <begin position="81"/>
        <end position="175"/>
    </location>
</feature>
<sequence length="524" mass="60247">MITLQERYPGNVTTMKQIYNVRGRYKKEVRHSRTQMQHLLLCLAREGYQYAYRTLPDSDVVKDIFWAHPDSIALVRNFSLVLVMDNTYKTNRYRVPLLEIVGQTSTCKTFSAAFSFMSSENYDSFVWALKQFSALFSDPRQFPMLIVTDFDGALVRAIGDVFPTSTHHLCQFHVKCNVKGKFKIYFQDTAKTGKVMKAWMDVVHCKSIDEYEAYLNAFKSVCKEVGPGCGALLDYVERTYLNHNKEKFVDAWVNQHMHLGNTMTNRVESAHSTFKRMLADSFGDLATCFDAMHSMLICQHRDIVDSFQKSITRVDHVMNIPFYSELRYAVSREALIMIHREVQSIGGDGCVCRIRTTHGLPCCCELAGYKKIGQCIHLSAIHVHWKKLSMFDCGQVEPDKTEDNEEVDPDPLPLWEEYLQMFNAGDKATKKRLWHKFREVVRPETTTMIPPREKVNAKGRKAKKDKTTKRCPSQWELVDSQVDSLLKSTDKSETLKKKSKSKSMSKSKSKSEKCTTVPQSQACI</sequence>
<feature type="compositionally biased region" description="Basic residues" evidence="1">
    <location>
        <begin position="457"/>
        <end position="469"/>
    </location>
</feature>
<feature type="region of interest" description="Disordered" evidence="1">
    <location>
        <begin position="447"/>
        <end position="473"/>
    </location>
</feature>
<dbReference type="InterPro" id="IPR052579">
    <property type="entry name" value="Zinc_finger_SWIM"/>
</dbReference>
<protein>
    <recommendedName>
        <fullName evidence="2">MULE transposase domain-containing protein</fullName>
    </recommendedName>
</protein>
<proteinExistence type="predicted"/>
<dbReference type="EMBL" id="JAYWIO010000008">
    <property type="protein sequence ID" value="KAK7244084.1"/>
    <property type="molecule type" value="Genomic_DNA"/>
</dbReference>